<dbReference type="EMBL" id="JAEILH010000035">
    <property type="protein sequence ID" value="MBI6626312.1"/>
    <property type="molecule type" value="Genomic_DNA"/>
</dbReference>
<dbReference type="PANTHER" id="PTHR45617:SF181">
    <property type="entry name" value="LP04042P"/>
    <property type="match status" value="1"/>
</dbReference>
<keyword evidence="3" id="KW-0175">Coiled coil</keyword>
<keyword evidence="1" id="KW-0433">Leucine-rich repeat</keyword>
<protein>
    <submittedName>
        <fullName evidence="5">Leucine-rich repeat domain-containing protein</fullName>
    </submittedName>
</protein>
<gene>
    <name evidence="5" type="ORF">YA0853_21975</name>
</gene>
<dbReference type="Proteomes" id="UP000645865">
    <property type="component" value="Unassembled WGS sequence"/>
</dbReference>
<evidence type="ECO:0000256" key="1">
    <source>
        <dbReference type="ARBA" id="ARBA00022614"/>
    </source>
</evidence>
<proteinExistence type="predicted"/>
<dbReference type="Gene3D" id="3.80.10.10">
    <property type="entry name" value="Ribonuclease Inhibitor"/>
    <property type="match status" value="3"/>
</dbReference>
<sequence>MTELPTSSVPHYDILKNALPPWLADITPDRRSDLAQPESIVADWYNNANAAQHRTLKRLNDQAWIAQNSVDTAMAQLKSPQAFGAERLQAALKAQYGVSIDVRSTWLQLYIPLKIAGFTVKPGAARTWSVSLIEAALHNFEASETAVDAYDSASTFSTRPTAAGHFEALPGVAAQITVAQFTALCRQLDIGAAYQRYLRDYLDLDNAVAQARLRQRLQHSHMSALKCALYMALLKQDLPQSGYDSVIGLLNGQAHSANGCQPLLRYELSILSTRLAGIVLFADDLATSRSVVPVIAWIPDDPQHPIKRYPSGQAFMRALCEQLRDPDYQRFFSRFVAHEDLGTFFADLNQRLTQVTWHAHIPGESTASWRETAVVRPNLQFRPKPIAGDLFEHLYQVKLNKLLNDARTQAVSTASVDQQARWERWAVLQKIGSTLLQILAFIATPFVPPLGALVLGYSAYQLLDDGFEGIVDWAEGQRREALGHALSFSEQLVQLGMFGVGLPIAADLMRASLPANVLGFIDALSPVTRPSGDTRLWKPDLAPYRHDLSIPKDLRPDAQGILWHHGKPVLRLGDGYYRLRTDATSGRHTLEHPTRADAYRPSVMTNGHGAWLTELERPLSWDTPTLLRRLGHQVDNLSDTRLQQAQDISATHDNLLRHMHINQQPPPPLLADSLKRFTLDQRLQDFVTQMNSDDPAVYRQADPRIQLQLVVTYEPWPQTRTLRFLDPRGNTLWEFARNGEASVVQVHQAQLENGDLLRVLIESLDESERKSLLEEPFGMPPSSAQTRANAWRKRLARLAWNKRFALFDAHYRGLETARNARVQRIIDAAPNPGLPTSVAEEILAGADGDELRALDRATVPVRLKELADWAQLQVRTTRAYEGLYLEASDSPDTPRLALHSLENLPGWQASTRLEVRRYQVNGTLLDAIGPEDAEVRRVLVHTVEGDYVPYDQQNALFGSSDFYTALLQALPDARRDALNIHIGQGERLKQAIAAHALGREPLRRLLHTDPLIKPPYNPAFMRLRGGMDGYRPADAPQPGSSQELTLEQRAHDLLPTLSAEQVRDLVQTLENRPGGALATLVTLKNEYMRLDVGLSLWVSSTPRFRAVSEAPMSEAEYDYARRNRELWATEIRRAWRQETEVDQYYEAMSRNGHVLKLTAPIIGELPRLSARMEHISRLEVVGDGQPLQINTFLQLFPRLRNLTLRHLALEGLPETIAAMPNLNELILSDCQLRLNQEAYGRLSALSRLVTLDLYNNPLGRTPTVEHMPNLKYLDLNHTGITELPAGLLTRQDLTLALLSHNRIQTLPAELFDAPARISDKLDLSENPLSRASLERVKAHFQRTARHWGISADPADVAQAQQLYPTFSSDEINRFIFALPGNLEAGRITLTRLELEYLGIRGDMQDWADAPLLSTAERTYRNLFLQDVEAAWRREIPLDAQHQGLTTGYELTLRKPVSGTLPSLHTTFDHVTALSLHGAGAELRLGAFLQAFPALKRLSVRQYSLDALPLSITNLRQLTQLSLNRTRLRLTPLAANALSGMVNLEQLDLSDNPLEHIPDTRRLTRLSRLSLSNTGLTEIPADLLSLPPRTYLDLSHNALENLPDQAFNLPVNVAARVDLSANPLSRPALRRIKAYYQATGEFWLATPPAEDLQRIRALYPAISDTEQARIYFDLPGDIDGAAHQITRLGQEYEQLRSQLQEWALNVPTRDPLLDTVLDVGARAEEQLRRMHFKALLESCWRREVEPDEAGNVPPYHTYKLVFHGQLLGPLPTLRAHFGHVTLLELIGEGTSQSVDGLLRCFPNLKHLVIERYVLGDIPAPVFALHSLRNLTLTENMIRLTPQSAGQLASLENLIYLDLSDNTLGITPDVRNLQRLTTLYLHNCGMTEVPIGVFNLGRLRILDASDNLIEHLPSDLLEMPLPINDDSDLSGNPLSDESIELLRQYYQQTGYELGVEAAMFDEHGVPLPPPGTPEPMET</sequence>
<dbReference type="InterPro" id="IPR003591">
    <property type="entry name" value="Leu-rich_rpt_typical-subtyp"/>
</dbReference>
<dbReference type="SMART" id="SM00369">
    <property type="entry name" value="LRR_TYP"/>
    <property type="match status" value="9"/>
</dbReference>
<evidence type="ECO:0000256" key="3">
    <source>
        <dbReference type="SAM" id="Coils"/>
    </source>
</evidence>
<accession>A0A8I1JEQ9</accession>
<dbReference type="PROSITE" id="PS51450">
    <property type="entry name" value="LRR"/>
    <property type="match status" value="1"/>
</dbReference>
<evidence type="ECO:0000256" key="2">
    <source>
        <dbReference type="ARBA" id="ARBA00022737"/>
    </source>
</evidence>
<dbReference type="PANTHER" id="PTHR45617">
    <property type="entry name" value="LEUCINE RICH REPEAT FAMILY PROTEIN"/>
    <property type="match status" value="1"/>
</dbReference>
<dbReference type="Pfam" id="PF20178">
    <property type="entry name" value="ToxA_N"/>
    <property type="match status" value="1"/>
</dbReference>
<dbReference type="InterPro" id="IPR001611">
    <property type="entry name" value="Leu-rich_rpt"/>
</dbReference>
<reference evidence="5" key="1">
    <citation type="submission" date="2020-12" db="EMBL/GenBank/DDBJ databases">
        <title>Comparative genomic insights into the epidemiology and virulence of plant pathogenic Pseudomonads from Turkey.</title>
        <authorList>
            <person name="Dillon M."/>
            <person name="Ruiz-Bedoya T."/>
            <person name="Bendalovic-Torma C."/>
            <person name="Guttman K.M."/>
            <person name="Kwak H."/>
            <person name="Middleton M.A."/>
            <person name="Wang P.W."/>
            <person name="Horuz S."/>
            <person name="Aysan Y."/>
            <person name="Guttman D.S."/>
        </authorList>
    </citation>
    <scope>NUCLEOTIDE SEQUENCE</scope>
    <source>
        <strain evidence="5">S5_IA_3a</strain>
    </source>
</reference>
<feature type="domain" description="Dermonecrotic toxin N-terminal" evidence="4">
    <location>
        <begin position="74"/>
        <end position="338"/>
    </location>
</feature>
<dbReference type="InterPro" id="IPR046673">
    <property type="entry name" value="ToxA_N"/>
</dbReference>
<comment type="caution">
    <text evidence="5">The sequence shown here is derived from an EMBL/GenBank/DDBJ whole genome shotgun (WGS) entry which is preliminary data.</text>
</comment>
<feature type="coiled-coil region" evidence="3">
    <location>
        <begin position="1677"/>
        <end position="1704"/>
    </location>
</feature>
<name>A0A8I1JEQ9_9PSED</name>
<organism evidence="5 6">
    <name type="scientific">Pseudomonas rhodesiae</name>
    <dbReference type="NCBI Taxonomy" id="76760"/>
    <lineage>
        <taxon>Bacteria</taxon>
        <taxon>Pseudomonadati</taxon>
        <taxon>Pseudomonadota</taxon>
        <taxon>Gammaproteobacteria</taxon>
        <taxon>Pseudomonadales</taxon>
        <taxon>Pseudomonadaceae</taxon>
        <taxon>Pseudomonas</taxon>
    </lineage>
</organism>
<dbReference type="SUPFAM" id="SSF52058">
    <property type="entry name" value="L domain-like"/>
    <property type="match status" value="2"/>
</dbReference>
<keyword evidence="2" id="KW-0677">Repeat</keyword>
<dbReference type="InterPro" id="IPR032675">
    <property type="entry name" value="LRR_dom_sf"/>
</dbReference>
<dbReference type="RefSeq" id="WP_184316583.1">
    <property type="nucleotide sequence ID" value="NZ_JAEILH010000035.1"/>
</dbReference>
<evidence type="ECO:0000313" key="5">
    <source>
        <dbReference type="EMBL" id="MBI6626312.1"/>
    </source>
</evidence>
<evidence type="ECO:0000313" key="6">
    <source>
        <dbReference type="Proteomes" id="UP000645865"/>
    </source>
</evidence>
<evidence type="ECO:0000259" key="4">
    <source>
        <dbReference type="Pfam" id="PF20178"/>
    </source>
</evidence>